<keyword evidence="4" id="KW-0698">rRNA processing</keyword>
<dbReference type="GO" id="GO:0030490">
    <property type="term" value="P:maturation of SSU-rRNA"/>
    <property type="evidence" value="ECO:0007669"/>
    <property type="project" value="TreeGrafter"/>
</dbReference>
<dbReference type="GeneID" id="19238960"/>
<gene>
    <name evidence="8" type="ORF">EPUS_03925</name>
</gene>
<keyword evidence="3" id="KW-0690">Ribosome biogenesis</keyword>
<accession>U1GAE5</accession>
<dbReference type="GO" id="GO:0030692">
    <property type="term" value="C:Noc4p-Nop14p complex"/>
    <property type="evidence" value="ECO:0007669"/>
    <property type="project" value="TreeGrafter"/>
</dbReference>
<evidence type="ECO:0000256" key="6">
    <source>
        <dbReference type="ARBA" id="ARBA00024695"/>
    </source>
</evidence>
<feature type="region of interest" description="Disordered" evidence="7">
    <location>
        <begin position="133"/>
        <end position="269"/>
    </location>
</feature>
<feature type="compositionally biased region" description="Basic and acidic residues" evidence="7">
    <location>
        <begin position="911"/>
        <end position="922"/>
    </location>
</feature>
<reference evidence="9" key="1">
    <citation type="journal article" date="2014" name="BMC Genomics">
        <title>Genome characteristics reveal the impact of lichenization on lichen-forming fungus Endocarpon pusillum Hedwig (Verrucariales, Ascomycota).</title>
        <authorList>
            <person name="Wang Y.-Y."/>
            <person name="Liu B."/>
            <person name="Zhang X.-Y."/>
            <person name="Zhou Q.-M."/>
            <person name="Zhang T."/>
            <person name="Li H."/>
            <person name="Yu Y.-F."/>
            <person name="Zhang X.-L."/>
            <person name="Hao X.-Y."/>
            <person name="Wang M."/>
            <person name="Wang L."/>
            <person name="Wei J.-C."/>
        </authorList>
    </citation>
    <scope>NUCLEOTIDE SEQUENCE [LARGE SCALE GENOMIC DNA]</scope>
    <source>
        <strain evidence="9">Z07020 / HMAS-L-300199</strain>
    </source>
</reference>
<evidence type="ECO:0000313" key="9">
    <source>
        <dbReference type="Proteomes" id="UP000019373"/>
    </source>
</evidence>
<feature type="region of interest" description="Disordered" evidence="7">
    <location>
        <begin position="839"/>
        <end position="871"/>
    </location>
</feature>
<evidence type="ECO:0000256" key="1">
    <source>
        <dbReference type="ARBA" id="ARBA00004604"/>
    </source>
</evidence>
<dbReference type="AlphaFoldDB" id="U1GAE5"/>
<name>U1GAE5_ENDPU</name>
<dbReference type="InterPro" id="IPR007276">
    <property type="entry name" value="Nop14"/>
</dbReference>
<dbReference type="PANTHER" id="PTHR23183">
    <property type="entry name" value="NOP14"/>
    <property type="match status" value="1"/>
</dbReference>
<feature type="compositionally biased region" description="Basic and acidic residues" evidence="7">
    <location>
        <begin position="172"/>
        <end position="182"/>
    </location>
</feature>
<evidence type="ECO:0008006" key="10">
    <source>
        <dbReference type="Google" id="ProtNLM"/>
    </source>
</evidence>
<feature type="compositionally biased region" description="Basic and acidic residues" evidence="7">
    <location>
        <begin position="312"/>
        <end position="363"/>
    </location>
</feature>
<feature type="region of interest" description="Disordered" evidence="7">
    <location>
        <begin position="281"/>
        <end position="411"/>
    </location>
</feature>
<dbReference type="EMBL" id="KE720876">
    <property type="protein sequence ID" value="ERF74487.1"/>
    <property type="molecule type" value="Genomic_DNA"/>
</dbReference>
<dbReference type="Pfam" id="PF04147">
    <property type="entry name" value="Nop14"/>
    <property type="match status" value="1"/>
</dbReference>
<dbReference type="OrthoDB" id="441771at2759"/>
<evidence type="ECO:0000313" key="8">
    <source>
        <dbReference type="EMBL" id="ERF74487.1"/>
    </source>
</evidence>
<comment type="subcellular location">
    <subcellularLocation>
        <location evidence="1">Nucleus</location>
        <location evidence="1">Nucleolus</location>
    </subcellularLocation>
</comment>
<feature type="compositionally biased region" description="Basic and acidic residues" evidence="7">
    <location>
        <begin position="233"/>
        <end position="261"/>
    </location>
</feature>
<comment type="function">
    <text evidence="6">Involved in nucleolar processing of pre-18S ribosomal RNA. Has a role in the nuclear export of 40S pre-ribosomal subunit to the cytoplasm.</text>
</comment>
<evidence type="ECO:0000256" key="3">
    <source>
        <dbReference type="ARBA" id="ARBA00022517"/>
    </source>
</evidence>
<dbReference type="Proteomes" id="UP000019373">
    <property type="component" value="Unassembled WGS sequence"/>
</dbReference>
<protein>
    <recommendedName>
        <fullName evidence="10">Nucleolar complex protein 14</fullName>
    </recommendedName>
</protein>
<dbReference type="OMA" id="KSCWPSL"/>
<evidence type="ECO:0000256" key="2">
    <source>
        <dbReference type="ARBA" id="ARBA00007466"/>
    </source>
</evidence>
<evidence type="ECO:0000256" key="4">
    <source>
        <dbReference type="ARBA" id="ARBA00022552"/>
    </source>
</evidence>
<feature type="region of interest" description="Disordered" evidence="7">
    <location>
        <begin position="1"/>
        <end position="47"/>
    </location>
</feature>
<keyword evidence="5" id="KW-0539">Nucleus</keyword>
<dbReference type="RefSeq" id="XP_007799871.1">
    <property type="nucleotide sequence ID" value="XM_007801680.1"/>
</dbReference>
<organism evidence="8 9">
    <name type="scientific">Endocarpon pusillum (strain Z07020 / HMAS-L-300199)</name>
    <name type="common">Lichen-forming fungus</name>
    <dbReference type="NCBI Taxonomy" id="1263415"/>
    <lineage>
        <taxon>Eukaryota</taxon>
        <taxon>Fungi</taxon>
        <taxon>Dikarya</taxon>
        <taxon>Ascomycota</taxon>
        <taxon>Pezizomycotina</taxon>
        <taxon>Eurotiomycetes</taxon>
        <taxon>Chaetothyriomycetidae</taxon>
        <taxon>Verrucariales</taxon>
        <taxon>Verrucariaceae</taxon>
        <taxon>Endocarpon</taxon>
    </lineage>
</organism>
<feature type="region of interest" description="Disordered" evidence="7">
    <location>
        <begin position="445"/>
        <end position="482"/>
    </location>
</feature>
<evidence type="ECO:0000256" key="5">
    <source>
        <dbReference type="ARBA" id="ARBA00023242"/>
    </source>
</evidence>
<feature type="compositionally biased region" description="Acidic residues" evidence="7">
    <location>
        <begin position="214"/>
        <end position="226"/>
    </location>
</feature>
<dbReference type="eggNOG" id="KOG2147">
    <property type="taxonomic scope" value="Eukaryota"/>
</dbReference>
<dbReference type="PANTHER" id="PTHR23183:SF0">
    <property type="entry name" value="NUCLEOLAR PROTEIN 14"/>
    <property type="match status" value="1"/>
</dbReference>
<dbReference type="GO" id="GO:0032040">
    <property type="term" value="C:small-subunit processome"/>
    <property type="evidence" value="ECO:0007669"/>
    <property type="project" value="InterPro"/>
</dbReference>
<dbReference type="HOGENOM" id="CLU_008874_0_0_1"/>
<proteinExistence type="inferred from homology"/>
<evidence type="ECO:0000256" key="7">
    <source>
        <dbReference type="SAM" id="MobiDB-lite"/>
    </source>
</evidence>
<comment type="similarity">
    <text evidence="2">Belongs to the NOP14 family.</text>
</comment>
<sequence>MPPSQLKQLKASLRDQGLVGPQKSKKQKKLAAKDAGNRQKRSAALHSIRERFNPFEVKAPARKEKFEVVSLKDGRTKKNVQGRPGVTKGLGEERRKATLLKEIQSRNKVGQIVDRRFGENDPTMTPEQRAAERFAWQSQRHQKKSSIFNLEDEADENTQLTHMGRFLTFGDPETKDDFKEDGLPLSDGGSHGHIERSDLEDDLERPTKRRRLSEDDERDLGDDNEDINGLQLPEKKKSKQEVMKEVIAKSKLYKYERQQAKEDDDDLRAELDKGLPDFLESIRNYRKPSPPPSAIDRSAASINPDRAALLAGRDREEADHEYNERVRQMAMDRRSKPSTRTKTDEEKAEEEAARLRDLEEKRLLRMQGAPESSDDENGQDIEIPEHVEEDDAEAFGLGQSKRPKENLDVEDEDEFVLDNDLIASDSEADLATDDGVLSEEEPLQLEDDGDDDFINGLVLPPGPTSHETQSSNDESRDTSHNRNLSFTYACPTTHEEFLKILQGTDVSDVPTVVQRIRAFNHPKLNAGNKEKLEAFSAVLTQHVAYLADQEPDAPLAVLESLLRHLHSLAKSHPHAVATAFRAHLRDIADNRPLNLRAMDFIILTGISTIFPTSDHFHSVVTPAGLTIARFLGQSPAVTLAHLVKGAYCCTLALQCQSLSQRYIPEVMVYIQKALSSLGTAGSISAASIIRSHLPEMSPLRLLDAEAEPFASLRFQDLFAKPPPSTTDNTSDDDAPEATVTNNKLKATLISHFLTLLNHAADLWRRKSAFPEIFKPATLLLQAMLSQNDSNLHPSLLTHLHTTLQTLTALTTSFLHTRLPLTLHFHRPLAIKSSIPKFEESYNPDHHHDPDRERSQLNKLKAEHKRERKGALRELRKDANFIAREQLREKKERDAAYEKKFRRLVAEIQSGEGHEGKVFEREKARRRARKG</sequence>
<keyword evidence="9" id="KW-1185">Reference proteome</keyword>
<feature type="region of interest" description="Disordered" evidence="7">
    <location>
        <begin position="911"/>
        <end position="930"/>
    </location>
</feature>